<name>A0ABS3KA00_9PROT</name>
<sequence>MVVEPNSVPQPTGGPPAVAHAAWVAARHDILEAFKAGEHLVALLGPPGIGKSRLLLEVEEALRSPERRVLRLENGDWVEAASAPQLLLVDEADRMDEGRLRQLAQRGVGFTLLAGLPALDERLEGLPCRRVQLGPMPIRDIPAYVAARMAEVELQPGRLAPGTVEALAEAAGGVPRLLNLLIGTSFFVADMAAAETVRPEHVREAAALRSEMFEDEDGVGPAAVLPGIDEASMEAGPPAPPLASPPFAPPPVAPPPVAPPPAEAPHAEPPPAAPPVAEHPVPPAPPAAPPPSLARLQAPPAPPPAGLLPSAPPARAARRARRMALLGLIVLLAGGALAWAAFRDHGAPPPEEAPMAMIPAVDPAASPAAPELAPPDEATAVATAEAPVPPGSSEAPADPAAPRANLPTGAMVRVIITYPRGAAGASNRATALAGELERAGLAASAPFPVSQPPAAPQLNYFFREDREAALKVQQVGAAQLGQAQPRLGSVTSALPRPGAIELGLPAAAAAGGAPAAATAPTEDAGQAIAPAPATLTGPADDAVVLAEVARRGFVLSWRPALEVRSFVEVVGLEPDGSAREVFAGYSEAADQQAVRLSQPGRYAWRVLSVSREAQRYSASPWHFLQIEASP</sequence>
<comment type="caution">
    <text evidence="3">The sequence shown here is derived from an EMBL/GenBank/DDBJ whole genome shotgun (WGS) entry which is preliminary data.</text>
</comment>
<evidence type="ECO:0008006" key="5">
    <source>
        <dbReference type="Google" id="ProtNLM"/>
    </source>
</evidence>
<protein>
    <recommendedName>
        <fullName evidence="5">AAA+ ATPase domain-containing protein</fullName>
    </recommendedName>
</protein>
<dbReference type="Proteomes" id="UP001518990">
    <property type="component" value="Unassembled WGS sequence"/>
</dbReference>
<dbReference type="RefSeq" id="WP_207445438.1">
    <property type="nucleotide sequence ID" value="NZ_CP061091.1"/>
</dbReference>
<feature type="transmembrane region" description="Helical" evidence="2">
    <location>
        <begin position="323"/>
        <end position="342"/>
    </location>
</feature>
<feature type="compositionally biased region" description="Pro residues" evidence="1">
    <location>
        <begin position="299"/>
        <end position="312"/>
    </location>
</feature>
<proteinExistence type="predicted"/>
<dbReference type="InterPro" id="IPR027417">
    <property type="entry name" value="P-loop_NTPase"/>
</dbReference>
<organism evidence="3 4">
    <name type="scientific">Roseomonas marmotae</name>
    <dbReference type="NCBI Taxonomy" id="2768161"/>
    <lineage>
        <taxon>Bacteria</taxon>
        <taxon>Pseudomonadati</taxon>
        <taxon>Pseudomonadota</taxon>
        <taxon>Alphaproteobacteria</taxon>
        <taxon>Acetobacterales</taxon>
        <taxon>Roseomonadaceae</taxon>
        <taxon>Roseomonas</taxon>
    </lineage>
</organism>
<keyword evidence="2" id="KW-0812">Transmembrane</keyword>
<feature type="region of interest" description="Disordered" evidence="1">
    <location>
        <begin position="383"/>
        <end position="404"/>
    </location>
</feature>
<evidence type="ECO:0000313" key="3">
    <source>
        <dbReference type="EMBL" id="MBO1073847.1"/>
    </source>
</evidence>
<reference evidence="3 4" key="1">
    <citation type="submission" date="2020-09" db="EMBL/GenBank/DDBJ databases">
        <title>Roseomonas.</title>
        <authorList>
            <person name="Zhu W."/>
        </authorList>
    </citation>
    <scope>NUCLEOTIDE SEQUENCE [LARGE SCALE GENOMIC DNA]</scope>
    <source>
        <strain evidence="3 4">1311</strain>
    </source>
</reference>
<evidence type="ECO:0000256" key="1">
    <source>
        <dbReference type="SAM" id="MobiDB-lite"/>
    </source>
</evidence>
<keyword evidence="2" id="KW-1133">Transmembrane helix</keyword>
<feature type="region of interest" description="Disordered" evidence="1">
    <location>
        <begin position="230"/>
        <end position="313"/>
    </location>
</feature>
<keyword evidence="4" id="KW-1185">Reference proteome</keyword>
<dbReference type="SUPFAM" id="SSF52540">
    <property type="entry name" value="P-loop containing nucleoside triphosphate hydrolases"/>
    <property type="match status" value="1"/>
</dbReference>
<keyword evidence="2" id="KW-0472">Membrane</keyword>
<feature type="compositionally biased region" description="Pro residues" evidence="1">
    <location>
        <begin position="280"/>
        <end position="292"/>
    </location>
</feature>
<dbReference type="EMBL" id="JACTNF010000003">
    <property type="protein sequence ID" value="MBO1073847.1"/>
    <property type="molecule type" value="Genomic_DNA"/>
</dbReference>
<feature type="compositionally biased region" description="Pro residues" evidence="1">
    <location>
        <begin position="237"/>
        <end position="274"/>
    </location>
</feature>
<evidence type="ECO:0000256" key="2">
    <source>
        <dbReference type="SAM" id="Phobius"/>
    </source>
</evidence>
<evidence type="ECO:0000313" key="4">
    <source>
        <dbReference type="Proteomes" id="UP001518990"/>
    </source>
</evidence>
<gene>
    <name evidence="3" type="ORF">IAI60_04440</name>
</gene>
<accession>A0ABS3KA00</accession>